<evidence type="ECO:0000256" key="1">
    <source>
        <dbReference type="SAM" id="MobiDB-lite"/>
    </source>
</evidence>
<accession>A0A8U7MFP9</accession>
<dbReference type="GO" id="GO:0051308">
    <property type="term" value="P:male meiosis chromosome separation"/>
    <property type="evidence" value="ECO:0007669"/>
    <property type="project" value="TreeGrafter"/>
</dbReference>
<reference evidence="2" key="2">
    <citation type="submission" date="2025-08" db="UniProtKB">
        <authorList>
            <consortium name="Ensembl"/>
        </authorList>
    </citation>
    <scope>IDENTIFICATION</scope>
</reference>
<feature type="region of interest" description="Disordered" evidence="1">
    <location>
        <begin position="1"/>
        <end position="95"/>
    </location>
</feature>
<sequence>MRWEGHKAQVLGSRATPVFPSIPTSGLREALAAHARRPRPAGTHPGSARDSGQDRETGPAQVGPGLDRGIPTGAAPGCITRHVTPTEAMNSRRLPSETRRIFPAAKAPSQQPSRILVVDVTSPSWANTCSVLSEALENVLCLACGLAGPCRVPLLSLYMVQPQQECLLPFTSSLNIFPEPTMDQFSWWVCLNSEFLLRKVHLKQVKENFARIQACLSELRSLPAEGCFPQGGNGVVQAVQDGLQQFKQYSGHTAAGGSTNSSVEIMILTSQPSREMVKQLEKKLQDIDLVSLRRIQVIEVLKRDFLEPEDVEQCVLAEEPSSDMAILGMDIEVQTVEDNVISLEMLFKTWLHDQGTEREQLHLLLPSGGFSHAAAPRNTLMCLKCDLQERLLDPALLSGPADGPGRAADPSSPWHVAAWPSTVLHKLRVLKALKSEGVCESVLYGLPFIIKPTSCWQLDWDELETNQHSFHALCHSLLKRKWMLLARREPQNTGPNWNVVVHPYYVIVPSDSATLLVKAVATRELLLPSAFPALLAEHPDRVQGPIESALNNLEVEVAYNPLHLKSNLYKYLKSSLYKPPHRQQPQPREHRPERHQPRQPQSRAKAAVAPLLMAPSPLQTFRPAAARRGSCEGSLLPKEYEEFLQ</sequence>
<protein>
    <submittedName>
        <fullName evidence="2">Meiosis 1 associated protein</fullName>
    </submittedName>
</protein>
<dbReference type="OMA" id="ERMGCCS"/>
<dbReference type="Proteomes" id="UP000694553">
    <property type="component" value="Unassembled WGS sequence"/>
</dbReference>
<dbReference type="Ensembl" id="ENSCMUT00000033555.1">
    <property type="protein sequence ID" value="ENSCMUP00000028128.1"/>
    <property type="gene ID" value="ENSCMUG00000008215.2"/>
</dbReference>
<dbReference type="InterPro" id="IPR033587">
    <property type="entry name" value="M1AP"/>
</dbReference>
<reference evidence="3" key="1">
    <citation type="submission" date="2019-10" db="EMBL/GenBank/DDBJ databases">
        <title>Corvus moneduloides (New Caledonian crow) genome, bCorMon1, primary haplotype.</title>
        <authorList>
            <person name="Rutz C."/>
            <person name="Fungtammasan C."/>
            <person name="Mountcastle J."/>
            <person name="Formenti G."/>
            <person name="Chow W."/>
            <person name="Howe K."/>
            <person name="Steele M.P."/>
            <person name="Fernandes J."/>
            <person name="Gilbert M.T.P."/>
            <person name="Fedrigo O."/>
            <person name="Jarvis E.D."/>
            <person name="Gemmell N."/>
        </authorList>
    </citation>
    <scope>NUCLEOTIDE SEQUENCE [LARGE SCALE GENOMIC DNA]</scope>
</reference>
<dbReference type="GO" id="GO:0007127">
    <property type="term" value="P:meiosis I"/>
    <property type="evidence" value="ECO:0007669"/>
    <property type="project" value="InterPro"/>
</dbReference>
<proteinExistence type="predicted"/>
<keyword evidence="3" id="KW-1185">Reference proteome</keyword>
<feature type="region of interest" description="Disordered" evidence="1">
    <location>
        <begin position="578"/>
        <end position="606"/>
    </location>
</feature>
<feature type="compositionally biased region" description="Basic and acidic residues" evidence="1">
    <location>
        <begin position="587"/>
        <end position="596"/>
    </location>
</feature>
<dbReference type="GO" id="GO:0007283">
    <property type="term" value="P:spermatogenesis"/>
    <property type="evidence" value="ECO:0007669"/>
    <property type="project" value="InterPro"/>
</dbReference>
<evidence type="ECO:0000313" key="3">
    <source>
        <dbReference type="Proteomes" id="UP000694553"/>
    </source>
</evidence>
<reference evidence="2" key="3">
    <citation type="submission" date="2025-09" db="UniProtKB">
        <authorList>
            <consortium name="Ensembl"/>
        </authorList>
    </citation>
    <scope>IDENTIFICATION</scope>
</reference>
<name>A0A8U7MFP9_CORMO</name>
<dbReference type="AlphaFoldDB" id="A0A8U7MFP9"/>
<dbReference type="PANTHER" id="PTHR28642">
    <property type="entry name" value="MEIOSIS 1 ARREST PROTEIN"/>
    <property type="match status" value="1"/>
</dbReference>
<gene>
    <name evidence="2" type="primary">M1AP</name>
</gene>
<organism evidence="2 3">
    <name type="scientific">Corvus moneduloides</name>
    <name type="common">New Caledonian crow</name>
    <dbReference type="NCBI Taxonomy" id="1196302"/>
    <lineage>
        <taxon>Eukaryota</taxon>
        <taxon>Metazoa</taxon>
        <taxon>Chordata</taxon>
        <taxon>Craniata</taxon>
        <taxon>Vertebrata</taxon>
        <taxon>Euteleostomi</taxon>
        <taxon>Archelosauria</taxon>
        <taxon>Archosauria</taxon>
        <taxon>Dinosauria</taxon>
        <taxon>Saurischia</taxon>
        <taxon>Theropoda</taxon>
        <taxon>Coelurosauria</taxon>
        <taxon>Aves</taxon>
        <taxon>Neognathae</taxon>
        <taxon>Neoaves</taxon>
        <taxon>Telluraves</taxon>
        <taxon>Australaves</taxon>
        <taxon>Passeriformes</taxon>
        <taxon>Corvoidea</taxon>
        <taxon>Corvidae</taxon>
        <taxon>Corvus</taxon>
    </lineage>
</organism>
<dbReference type="PANTHER" id="PTHR28642:SF1">
    <property type="entry name" value="MEIOSIS 1 ARREST PROTEIN"/>
    <property type="match status" value="1"/>
</dbReference>
<evidence type="ECO:0000313" key="2">
    <source>
        <dbReference type="Ensembl" id="ENSCMUP00000028128.1"/>
    </source>
</evidence>